<proteinExistence type="predicted"/>
<dbReference type="EMBL" id="GG692432">
    <property type="protein sequence ID" value="EER37989.1"/>
    <property type="molecule type" value="Genomic_DNA"/>
</dbReference>
<protein>
    <submittedName>
        <fullName evidence="1">Uncharacterized protein</fullName>
    </submittedName>
</protein>
<dbReference type="HOGENOM" id="CLU_1992002_0_0_1"/>
<sequence>MTHPSYPTCTRWETTITSVYQIAILPPELAVWYANFRVQHSARQSTPPQPTTLKPGSQLIILLFHMDLYTPSRSILELSDSLPGTKASEGDYFSKDILNDQCRYWELVRNRKPKTPIFHEIKRQP</sequence>
<organism evidence="1 2">
    <name type="scientific">Ajellomyces capsulatus (strain H143)</name>
    <name type="common">Darling's disease fungus</name>
    <name type="synonym">Histoplasma capsulatum</name>
    <dbReference type="NCBI Taxonomy" id="544712"/>
    <lineage>
        <taxon>Eukaryota</taxon>
        <taxon>Fungi</taxon>
        <taxon>Dikarya</taxon>
        <taxon>Ascomycota</taxon>
        <taxon>Pezizomycotina</taxon>
        <taxon>Eurotiomycetes</taxon>
        <taxon>Eurotiomycetidae</taxon>
        <taxon>Onygenales</taxon>
        <taxon>Ajellomycetaceae</taxon>
        <taxon>Histoplasma</taxon>
    </lineage>
</organism>
<evidence type="ECO:0000313" key="2">
    <source>
        <dbReference type="Proteomes" id="UP000002624"/>
    </source>
</evidence>
<dbReference type="AlphaFoldDB" id="C6HNE3"/>
<gene>
    <name evidence="1" type="ORF">HCDG_07724</name>
</gene>
<reference evidence="2" key="1">
    <citation type="submission" date="2009-05" db="EMBL/GenBank/DDBJ databases">
        <title>The genome sequence of Ajellomyces capsulatus strain H143.</title>
        <authorList>
            <person name="Champion M."/>
            <person name="Cuomo C.A."/>
            <person name="Ma L.-J."/>
            <person name="Henn M.R."/>
            <person name="Sil A."/>
            <person name="Goldman B."/>
            <person name="Young S.K."/>
            <person name="Kodira C.D."/>
            <person name="Zeng Q."/>
            <person name="Koehrsen M."/>
            <person name="Alvarado L."/>
            <person name="Berlin A.M."/>
            <person name="Borenstein D."/>
            <person name="Chen Z."/>
            <person name="Engels R."/>
            <person name="Freedman E."/>
            <person name="Gellesch M."/>
            <person name="Goldberg J."/>
            <person name="Griggs A."/>
            <person name="Gujja S."/>
            <person name="Heiman D.I."/>
            <person name="Hepburn T.A."/>
            <person name="Howarth C."/>
            <person name="Jen D."/>
            <person name="Larson L."/>
            <person name="Lewis B."/>
            <person name="Mehta T."/>
            <person name="Park D."/>
            <person name="Pearson M."/>
            <person name="Roberts A."/>
            <person name="Saif S."/>
            <person name="Shea T.D."/>
            <person name="Shenoy N."/>
            <person name="Sisk P."/>
            <person name="Stolte C."/>
            <person name="Sykes S."/>
            <person name="Walk T."/>
            <person name="White J."/>
            <person name="Yandava C."/>
            <person name="Klein B."/>
            <person name="McEwen J.G."/>
            <person name="Puccia R."/>
            <person name="Goldman G.H."/>
            <person name="Felipe M.S."/>
            <person name="Nino-Vega G."/>
            <person name="San-Blas G."/>
            <person name="Taylor J.W."/>
            <person name="Mendoza L."/>
            <person name="Galagan J.E."/>
            <person name="Nusbaum C."/>
            <person name="Birren B.W."/>
        </authorList>
    </citation>
    <scope>NUCLEOTIDE SEQUENCE [LARGE SCALE GENOMIC DNA]</scope>
    <source>
        <strain evidence="2">H143</strain>
    </source>
</reference>
<dbReference type="Proteomes" id="UP000002624">
    <property type="component" value="Unassembled WGS sequence"/>
</dbReference>
<dbReference type="VEuPathDB" id="FungiDB:HCDG_07724"/>
<accession>C6HNE3</accession>
<evidence type="ECO:0000313" key="1">
    <source>
        <dbReference type="EMBL" id="EER37989.1"/>
    </source>
</evidence>
<name>C6HNE3_AJECH</name>